<dbReference type="Proteomes" id="UP000219621">
    <property type="component" value="Unassembled WGS sequence"/>
</dbReference>
<dbReference type="EMBL" id="OCNJ01000008">
    <property type="protein sequence ID" value="SOD98556.1"/>
    <property type="molecule type" value="Genomic_DNA"/>
</dbReference>
<dbReference type="AlphaFoldDB" id="A0A286GTN1"/>
<reference evidence="2 3" key="1">
    <citation type="submission" date="2017-09" db="EMBL/GenBank/DDBJ databases">
        <authorList>
            <person name="Ehlers B."/>
            <person name="Leendertz F.H."/>
        </authorList>
    </citation>
    <scope>NUCLEOTIDE SEQUENCE [LARGE SCALE GENOMIC DNA]</scope>
    <source>
        <strain evidence="2 3">USBA 140</strain>
    </source>
</reference>
<keyword evidence="3" id="KW-1185">Reference proteome</keyword>
<organism evidence="2 3">
    <name type="scientific">Caenispirillum bisanense</name>
    <dbReference type="NCBI Taxonomy" id="414052"/>
    <lineage>
        <taxon>Bacteria</taxon>
        <taxon>Pseudomonadati</taxon>
        <taxon>Pseudomonadota</taxon>
        <taxon>Alphaproteobacteria</taxon>
        <taxon>Rhodospirillales</taxon>
        <taxon>Novispirillaceae</taxon>
        <taxon>Caenispirillum</taxon>
    </lineage>
</organism>
<protein>
    <submittedName>
        <fullName evidence="2">Uncharacterized protein</fullName>
    </submittedName>
</protein>
<sequence length="177" mass="19726">MMERGRTPPAVRLQETRGDLLEQVKVVGKSGDLDLILTAERTFLQNDLDRHANSKGMADSLAAALAELGSAERHVQLVRDPAAYKAIDETYSLPKNRLPKGNAAGVPHDEARQFFKSHATRLLNQDRSRLDPEEKQLLDQRKANIRAAEKVYTALQREALGLPPPERQRNRAQAAGM</sequence>
<gene>
    <name evidence="2" type="ORF">SAMN05421508_1088</name>
</gene>
<feature type="region of interest" description="Disordered" evidence="1">
    <location>
        <begin position="158"/>
        <end position="177"/>
    </location>
</feature>
<dbReference type="RefSeq" id="WP_217992071.1">
    <property type="nucleotide sequence ID" value="NZ_OCNJ01000008.1"/>
</dbReference>
<evidence type="ECO:0000256" key="1">
    <source>
        <dbReference type="SAM" id="MobiDB-lite"/>
    </source>
</evidence>
<accession>A0A286GTN1</accession>
<name>A0A286GTN1_9PROT</name>
<evidence type="ECO:0000313" key="2">
    <source>
        <dbReference type="EMBL" id="SOD98556.1"/>
    </source>
</evidence>
<proteinExistence type="predicted"/>
<evidence type="ECO:0000313" key="3">
    <source>
        <dbReference type="Proteomes" id="UP000219621"/>
    </source>
</evidence>